<dbReference type="UniPathway" id="UPA00282"/>
<dbReference type="InterPro" id="IPR004255">
    <property type="entry name" value="O-acyltransferase_WSD1_N"/>
</dbReference>
<keyword evidence="5 11" id="KW-0444">Lipid biosynthesis</keyword>
<comment type="caution">
    <text evidence="14">The sequence shown here is derived from an EMBL/GenBank/DDBJ whole genome shotgun (WGS) entry which is preliminary data.</text>
</comment>
<reference evidence="14 15" key="1">
    <citation type="journal article" date="2015" name="Genome Biol. Evol.">
        <title>Characterization of Three Mycobacterium spp. with Potential Use in Bioremediation by Genome Sequencing and Comparative Genomics.</title>
        <authorList>
            <person name="Das S."/>
            <person name="Pettersson B.M."/>
            <person name="Behra P.R."/>
            <person name="Ramesh M."/>
            <person name="Dasgupta S."/>
            <person name="Bhattacharya A."/>
            <person name="Kirsebom L.A."/>
        </authorList>
    </citation>
    <scope>NUCLEOTIDE SEQUENCE [LARGE SCALE GENOMIC DNA]</scope>
    <source>
        <strain evidence="14 15">DSM 43826</strain>
    </source>
</reference>
<dbReference type="GO" id="GO:0001666">
    <property type="term" value="P:response to hypoxia"/>
    <property type="evidence" value="ECO:0007669"/>
    <property type="project" value="TreeGrafter"/>
</dbReference>
<sequence>MERLGGLDAGLLYSESATVPLHVCSVVMVDTSTVPGGFTFERFHHDIGERIQALPELRAKLGDSQLNLDHPVWVPDKAFDLDRHLNRIGVPSPGGRKELAEVCGHIASVPLDRSKPLWEMWVIEGVDGAALDDGGPLALMIKVHHAAVDGVSAANLLETLCDVEPDAPPPAPVDGPDDAPPWVIAADGLVRFVTRPWQLTRVVPETAAMVAKTVNRAVTGTAMAAPFSAPRTRFNDELTSERSIALVQLDLADVKKVKNACGVKVNDVVMALCAGALRGYLSDRDELPAKPLIAVVPASVHGESTRPGRNQLSGMFSNLHTDVADAVERLHAIARSNTRAKEHSGSLGPTLLIDLAQLLSRGMYGWLLGVMSRTPLTRTAIHNVVISNVAGPPTTLYSCGAEVSALYPLGPIFHGSGLNITVMSVADRLNVGIISCPQLVDDLWDLADRFDAELGELLRGC</sequence>
<keyword evidence="8 11" id="KW-0443">Lipid metabolism</keyword>
<feature type="domain" description="O-acyltransferase WSD1-like N-terminal" evidence="12">
    <location>
        <begin position="4"/>
        <end position="269"/>
    </location>
</feature>
<dbReference type="RefSeq" id="WP_048468967.1">
    <property type="nucleotide sequence ID" value="NZ_JYNL01000008.1"/>
</dbReference>
<evidence type="ECO:0000256" key="11">
    <source>
        <dbReference type="RuleBase" id="RU361241"/>
    </source>
</evidence>
<gene>
    <name evidence="14" type="ORF">MCHLDSM_00800</name>
</gene>
<evidence type="ECO:0000256" key="2">
    <source>
        <dbReference type="ARBA" id="ARBA00005189"/>
    </source>
</evidence>
<dbReference type="PANTHER" id="PTHR31650">
    <property type="entry name" value="O-ACYLTRANSFERASE (WSD1-LIKE) FAMILY PROTEIN"/>
    <property type="match status" value="1"/>
</dbReference>
<evidence type="ECO:0000256" key="6">
    <source>
        <dbReference type="ARBA" id="ARBA00022679"/>
    </source>
</evidence>
<dbReference type="InterPro" id="IPR009721">
    <property type="entry name" value="O-acyltransferase_WSD1_C"/>
</dbReference>
<dbReference type="AlphaFoldDB" id="A0A0J6WLK1"/>
<dbReference type="GO" id="GO:0019432">
    <property type="term" value="P:triglyceride biosynthetic process"/>
    <property type="evidence" value="ECO:0007669"/>
    <property type="project" value="UniProtKB-UniPathway"/>
</dbReference>
<comment type="similarity">
    <text evidence="3 11">Belongs to the long-chain O-acyltransferase family.</text>
</comment>
<dbReference type="GO" id="GO:0004144">
    <property type="term" value="F:diacylglycerol O-acyltransferase activity"/>
    <property type="evidence" value="ECO:0007669"/>
    <property type="project" value="UniProtKB-EC"/>
</dbReference>
<evidence type="ECO:0000259" key="13">
    <source>
        <dbReference type="Pfam" id="PF06974"/>
    </source>
</evidence>
<evidence type="ECO:0000256" key="9">
    <source>
        <dbReference type="ARBA" id="ARBA00023315"/>
    </source>
</evidence>
<dbReference type="Pfam" id="PF06974">
    <property type="entry name" value="WS_DGAT_C"/>
    <property type="match status" value="1"/>
</dbReference>
<dbReference type="Gene3D" id="3.30.559.10">
    <property type="entry name" value="Chloramphenicol acetyltransferase-like domain"/>
    <property type="match status" value="1"/>
</dbReference>
<dbReference type="InterPro" id="IPR014292">
    <property type="entry name" value="Acyl_transf_WS/DGAT"/>
</dbReference>
<evidence type="ECO:0000256" key="8">
    <source>
        <dbReference type="ARBA" id="ARBA00023098"/>
    </source>
</evidence>
<organism evidence="14 15">
    <name type="scientific">Mycolicibacterium chlorophenolicum</name>
    <dbReference type="NCBI Taxonomy" id="37916"/>
    <lineage>
        <taxon>Bacteria</taxon>
        <taxon>Bacillati</taxon>
        <taxon>Actinomycetota</taxon>
        <taxon>Actinomycetes</taxon>
        <taxon>Mycobacteriales</taxon>
        <taxon>Mycobacteriaceae</taxon>
        <taxon>Mycolicibacterium</taxon>
    </lineage>
</organism>
<evidence type="ECO:0000313" key="14">
    <source>
        <dbReference type="EMBL" id="KMO82918.1"/>
    </source>
</evidence>
<dbReference type="InterPro" id="IPR045034">
    <property type="entry name" value="O-acyltransferase_WSD1-like"/>
</dbReference>
<evidence type="ECO:0000256" key="4">
    <source>
        <dbReference type="ARBA" id="ARBA00013244"/>
    </source>
</evidence>
<proteinExistence type="inferred from homology"/>
<comment type="pathway">
    <text evidence="1 11">Glycerolipid metabolism; triacylglycerol biosynthesis.</text>
</comment>
<keyword evidence="6 11" id="KW-0808">Transferase</keyword>
<dbReference type="GO" id="GO:0051701">
    <property type="term" value="P:biological process involved in interaction with host"/>
    <property type="evidence" value="ECO:0007669"/>
    <property type="project" value="TreeGrafter"/>
</dbReference>
<dbReference type="PATRIC" id="fig|37916.4.peg.856"/>
<evidence type="ECO:0000256" key="1">
    <source>
        <dbReference type="ARBA" id="ARBA00004771"/>
    </source>
</evidence>
<keyword evidence="9 11" id="KW-0012">Acyltransferase</keyword>
<dbReference type="NCBIfam" id="TIGR02946">
    <property type="entry name" value="acyl_WS_DGAT"/>
    <property type="match status" value="1"/>
</dbReference>
<evidence type="ECO:0000259" key="12">
    <source>
        <dbReference type="Pfam" id="PF03007"/>
    </source>
</evidence>
<dbReference type="GO" id="GO:0005886">
    <property type="term" value="C:plasma membrane"/>
    <property type="evidence" value="ECO:0007669"/>
    <property type="project" value="TreeGrafter"/>
</dbReference>
<dbReference type="SUPFAM" id="SSF52777">
    <property type="entry name" value="CoA-dependent acyltransferases"/>
    <property type="match status" value="1"/>
</dbReference>
<feature type="domain" description="O-acyltransferase WSD1 C-terminal" evidence="13">
    <location>
        <begin position="310"/>
        <end position="457"/>
    </location>
</feature>
<dbReference type="EMBL" id="JYNL01000008">
    <property type="protein sequence ID" value="KMO82918.1"/>
    <property type="molecule type" value="Genomic_DNA"/>
</dbReference>
<keyword evidence="15" id="KW-1185">Reference proteome</keyword>
<dbReference type="GO" id="GO:0071731">
    <property type="term" value="P:response to nitric oxide"/>
    <property type="evidence" value="ECO:0007669"/>
    <property type="project" value="TreeGrafter"/>
</dbReference>
<evidence type="ECO:0000256" key="3">
    <source>
        <dbReference type="ARBA" id="ARBA00009587"/>
    </source>
</evidence>
<evidence type="ECO:0000256" key="7">
    <source>
        <dbReference type="ARBA" id="ARBA00022798"/>
    </source>
</evidence>
<keyword evidence="7 11" id="KW-0319">Glycerol metabolism</keyword>
<dbReference type="Pfam" id="PF03007">
    <property type="entry name" value="WS_DGAT_cat"/>
    <property type="match status" value="1"/>
</dbReference>
<dbReference type="EC" id="2.3.1.20" evidence="4 11"/>
<dbReference type="Proteomes" id="UP000036513">
    <property type="component" value="Unassembled WGS sequence"/>
</dbReference>
<evidence type="ECO:0000313" key="15">
    <source>
        <dbReference type="Proteomes" id="UP000036513"/>
    </source>
</evidence>
<protein>
    <recommendedName>
        <fullName evidence="4 11">Diacylglycerol O-acyltransferase</fullName>
        <ecNumber evidence="4 11">2.3.1.20</ecNumber>
    </recommendedName>
</protein>
<dbReference type="STRING" id="37916.MCHLDSM_00800"/>
<accession>A0A0J6WLK1</accession>
<comment type="pathway">
    <text evidence="2">Lipid metabolism.</text>
</comment>
<dbReference type="GO" id="GO:0006071">
    <property type="term" value="P:glycerol metabolic process"/>
    <property type="evidence" value="ECO:0007669"/>
    <property type="project" value="UniProtKB-KW"/>
</dbReference>
<name>A0A0J6WLK1_9MYCO</name>
<comment type="catalytic activity">
    <reaction evidence="10 11">
        <text>an acyl-CoA + a 1,2-diacyl-sn-glycerol = a triacyl-sn-glycerol + CoA</text>
        <dbReference type="Rhea" id="RHEA:10868"/>
        <dbReference type="ChEBI" id="CHEBI:17815"/>
        <dbReference type="ChEBI" id="CHEBI:57287"/>
        <dbReference type="ChEBI" id="CHEBI:58342"/>
        <dbReference type="ChEBI" id="CHEBI:64615"/>
        <dbReference type="EC" id="2.3.1.20"/>
    </reaction>
</comment>
<dbReference type="PANTHER" id="PTHR31650:SF1">
    <property type="entry name" value="WAX ESTER SYNTHASE_DIACYLGLYCEROL ACYLTRANSFERASE 4-RELATED"/>
    <property type="match status" value="1"/>
</dbReference>
<dbReference type="InterPro" id="IPR023213">
    <property type="entry name" value="CAT-like_dom_sf"/>
</dbReference>
<evidence type="ECO:0000256" key="10">
    <source>
        <dbReference type="ARBA" id="ARBA00048109"/>
    </source>
</evidence>
<evidence type="ECO:0000256" key="5">
    <source>
        <dbReference type="ARBA" id="ARBA00022516"/>
    </source>
</evidence>